<evidence type="ECO:0000313" key="2">
    <source>
        <dbReference type="Proteomes" id="UP001148932"/>
    </source>
</evidence>
<proteinExistence type="predicted"/>
<keyword evidence="2" id="KW-1185">Reference proteome</keyword>
<evidence type="ECO:0000313" key="1">
    <source>
        <dbReference type="EMBL" id="MDD2177958.1"/>
    </source>
</evidence>
<dbReference type="SUPFAM" id="SSF54909">
    <property type="entry name" value="Dimeric alpha+beta barrel"/>
    <property type="match status" value="1"/>
</dbReference>
<dbReference type="Proteomes" id="UP001148932">
    <property type="component" value="Unassembled WGS sequence"/>
</dbReference>
<reference evidence="1" key="1">
    <citation type="submission" date="2022-10" db="EMBL/GenBank/DDBJ databases">
        <title>Description of microaerobic benzene degrading bacteria.</title>
        <authorList>
            <person name="Bedics A."/>
            <person name="Tancsics A."/>
            <person name="Banerjee S."/>
        </authorList>
    </citation>
    <scope>NUCLEOTIDE SEQUENCE</scope>
    <source>
        <strain evidence="1">D2M1</strain>
    </source>
</reference>
<dbReference type="InterPro" id="IPR011008">
    <property type="entry name" value="Dimeric_a/b-barrel"/>
</dbReference>
<organism evidence="1 2">
    <name type="scientific">Acidovorax benzenivorans</name>
    <dbReference type="NCBI Taxonomy" id="2987520"/>
    <lineage>
        <taxon>Bacteria</taxon>
        <taxon>Pseudomonadati</taxon>
        <taxon>Pseudomonadota</taxon>
        <taxon>Betaproteobacteria</taxon>
        <taxon>Burkholderiales</taxon>
        <taxon>Comamonadaceae</taxon>
        <taxon>Acidovorax</taxon>
    </lineage>
</organism>
<accession>A0ABT5RW80</accession>
<sequence>MHIVLLKFGPNRSQAAQWMVEHKEWIEKGISDGVFLLAGSLESAQGGALLTIKLNKAEVAARVKEDPFVKYRVVEPEIISIAPSLVAEGLAELMGRAA</sequence>
<name>A0ABT5RW80_9BURK</name>
<gene>
    <name evidence="1" type="ORF">OIN59_10980</name>
</gene>
<dbReference type="RefSeq" id="WP_274110178.1">
    <property type="nucleotide sequence ID" value="NZ_JAPCKI010000005.1"/>
</dbReference>
<evidence type="ECO:0008006" key="3">
    <source>
        <dbReference type="Google" id="ProtNLM"/>
    </source>
</evidence>
<dbReference type="EMBL" id="JAPCKI010000005">
    <property type="protein sequence ID" value="MDD2177958.1"/>
    <property type="molecule type" value="Genomic_DNA"/>
</dbReference>
<dbReference type="Gene3D" id="3.30.70.1060">
    <property type="entry name" value="Dimeric alpha+beta barrel"/>
    <property type="match status" value="1"/>
</dbReference>
<protein>
    <recommendedName>
        <fullName evidence="3">YCII-related domain-containing protein</fullName>
    </recommendedName>
</protein>
<comment type="caution">
    <text evidence="1">The sequence shown here is derived from an EMBL/GenBank/DDBJ whole genome shotgun (WGS) entry which is preliminary data.</text>
</comment>